<comment type="similarity">
    <text evidence="1">Belongs to the AfsR/DnrI/RedD regulatory family.</text>
</comment>
<dbReference type="eggNOG" id="COG3629">
    <property type="taxonomic scope" value="Bacteria"/>
</dbReference>
<keyword evidence="3 5" id="KW-0238">DNA-binding</keyword>
<dbReference type="PANTHER" id="PTHR35807">
    <property type="entry name" value="TRANSCRIPTIONAL REGULATOR REDD-RELATED"/>
    <property type="match status" value="1"/>
</dbReference>
<dbReference type="PANTHER" id="PTHR35807:SF1">
    <property type="entry name" value="TRANSCRIPTIONAL REGULATOR REDD"/>
    <property type="match status" value="1"/>
</dbReference>
<keyword evidence="2" id="KW-0805">Transcription regulation</keyword>
<dbReference type="STRING" id="1449976.KALB_6288"/>
<dbReference type="Pfam" id="PF03704">
    <property type="entry name" value="BTAD"/>
    <property type="match status" value="1"/>
</dbReference>
<dbReference type="KEGG" id="kal:KALB_6288"/>
<dbReference type="SMART" id="SM01043">
    <property type="entry name" value="BTAD"/>
    <property type="match status" value="1"/>
</dbReference>
<evidence type="ECO:0000256" key="1">
    <source>
        <dbReference type="ARBA" id="ARBA00005820"/>
    </source>
</evidence>
<keyword evidence="4" id="KW-0804">Transcription</keyword>
<dbReference type="CDD" id="cd15831">
    <property type="entry name" value="BTAD"/>
    <property type="match status" value="1"/>
</dbReference>
<sequence>MSGRLSFHLLGALEVRAGDQRVVIGGPRQRTVLAMLLLAADRVVSVDSLVESMWNGRPPATGRTQVAICVAGLRKTFKAAGCAEDVIVTASPGYMLVTGRHRIDAAEFTSQALRAHEAEQAGDLTQAADLLGAALNLWRGPALAGVSGYAVEIEAARLEEQRLTAVEMRSALRLELGQHRRLISELAAVVRQHPLREQARAHLMTAQYRAGRRAEALETFREGRERSIEEIGMEPGPALQRLQDLILRDDPTLMGCAATASRYSSPVVPAQLPPDVPGFLGRDAELSALHELLDQSPATGFVTGAAGVGKTGLALHWAHQVADRFPDGQLFTDLHGYDREGEPTDPSSALASFLRALGVPDAQIPTELHDRAALYRSILDGRRVLIILDNARSFAQVLPLLPGNGNCCLVVTGRRPLAELLGSHGATMVHLSALASQDAVALLDSVVGDDRITEDPEGADRLVRLCDRLPLALRIAAAKLATKPHWTVGHLVRRMEDNGCRLDEFDGASQDLRGSFEPSYRDLSPDAARLYRRLGLLDAPDFPAWVGAALLDTSLAEAERLIEQLIDAQLVEVSASGGENLRYRLNDLLRLHAREHAWLEEARVHGSVV</sequence>
<dbReference type="GO" id="GO:0000160">
    <property type="term" value="P:phosphorelay signal transduction system"/>
    <property type="evidence" value="ECO:0007669"/>
    <property type="project" value="InterPro"/>
</dbReference>
<accession>W5WEN7</accession>
<evidence type="ECO:0000256" key="5">
    <source>
        <dbReference type="PROSITE-ProRule" id="PRU01091"/>
    </source>
</evidence>
<dbReference type="InterPro" id="IPR005158">
    <property type="entry name" value="BTAD"/>
</dbReference>
<dbReference type="InterPro" id="IPR051677">
    <property type="entry name" value="AfsR-DnrI-RedD_regulator"/>
</dbReference>
<dbReference type="Pfam" id="PF00486">
    <property type="entry name" value="Trans_reg_C"/>
    <property type="match status" value="1"/>
</dbReference>
<dbReference type="GO" id="GO:0006355">
    <property type="term" value="P:regulation of DNA-templated transcription"/>
    <property type="evidence" value="ECO:0007669"/>
    <property type="project" value="InterPro"/>
</dbReference>
<organism evidence="7 8">
    <name type="scientific">Kutzneria albida DSM 43870</name>
    <dbReference type="NCBI Taxonomy" id="1449976"/>
    <lineage>
        <taxon>Bacteria</taxon>
        <taxon>Bacillati</taxon>
        <taxon>Actinomycetota</taxon>
        <taxon>Actinomycetes</taxon>
        <taxon>Pseudonocardiales</taxon>
        <taxon>Pseudonocardiaceae</taxon>
        <taxon>Kutzneria</taxon>
    </lineage>
</organism>
<dbReference type="AlphaFoldDB" id="W5WEN7"/>
<dbReference type="Proteomes" id="UP000019225">
    <property type="component" value="Chromosome"/>
</dbReference>
<dbReference type="PRINTS" id="PR00364">
    <property type="entry name" value="DISEASERSIST"/>
</dbReference>
<protein>
    <recommendedName>
        <fullName evidence="6">OmpR/PhoB-type domain-containing protein</fullName>
    </recommendedName>
</protein>
<feature type="DNA-binding region" description="OmpR/PhoB-type" evidence="5">
    <location>
        <begin position="1"/>
        <end position="98"/>
    </location>
</feature>
<dbReference type="InterPro" id="IPR016032">
    <property type="entry name" value="Sig_transdc_resp-reg_C-effctor"/>
</dbReference>
<dbReference type="InterPro" id="IPR027417">
    <property type="entry name" value="P-loop_NTPase"/>
</dbReference>
<dbReference type="OrthoDB" id="5521887at2"/>
<name>W5WEN7_9PSEU</name>
<dbReference type="GO" id="GO:0003677">
    <property type="term" value="F:DNA binding"/>
    <property type="evidence" value="ECO:0007669"/>
    <property type="project" value="UniProtKB-UniRule"/>
</dbReference>
<dbReference type="SMART" id="SM00862">
    <property type="entry name" value="Trans_reg_C"/>
    <property type="match status" value="1"/>
</dbReference>
<dbReference type="PROSITE" id="PS51755">
    <property type="entry name" value="OMPR_PHOB"/>
    <property type="match status" value="1"/>
</dbReference>
<proteinExistence type="inferred from homology"/>
<evidence type="ECO:0000256" key="2">
    <source>
        <dbReference type="ARBA" id="ARBA00023015"/>
    </source>
</evidence>
<dbReference type="SUPFAM" id="SSF46894">
    <property type="entry name" value="C-terminal effector domain of the bipartite response regulators"/>
    <property type="match status" value="1"/>
</dbReference>
<reference evidence="7 8" key="1">
    <citation type="journal article" date="2014" name="BMC Genomics">
        <title>Complete genome sequence of producer of the glycopeptide antibiotic Aculeximycin Kutzneria albida DSM 43870T, a representative of minor genus of Pseudonocardiaceae.</title>
        <authorList>
            <person name="Rebets Y."/>
            <person name="Tokovenko B."/>
            <person name="Lushchyk I."/>
            <person name="Ruckert C."/>
            <person name="Zaburannyi N."/>
            <person name="Bechthold A."/>
            <person name="Kalinowski J."/>
            <person name="Luzhetskyy A."/>
        </authorList>
    </citation>
    <scope>NUCLEOTIDE SEQUENCE [LARGE SCALE GENOMIC DNA]</scope>
    <source>
        <strain evidence="7">DSM 43870</strain>
    </source>
</reference>
<evidence type="ECO:0000256" key="3">
    <source>
        <dbReference type="ARBA" id="ARBA00023125"/>
    </source>
</evidence>
<dbReference type="InterPro" id="IPR001867">
    <property type="entry name" value="OmpR/PhoB-type_DNA-bd"/>
</dbReference>
<dbReference type="InterPro" id="IPR036388">
    <property type="entry name" value="WH-like_DNA-bd_sf"/>
</dbReference>
<dbReference type="RefSeq" id="WP_025359547.1">
    <property type="nucleotide sequence ID" value="NZ_CP007155.1"/>
</dbReference>
<evidence type="ECO:0000313" key="8">
    <source>
        <dbReference type="Proteomes" id="UP000019225"/>
    </source>
</evidence>
<gene>
    <name evidence="7" type="ORF">KALB_6288</name>
</gene>
<dbReference type="Gene3D" id="1.10.10.10">
    <property type="entry name" value="Winged helix-like DNA-binding domain superfamily/Winged helix DNA-binding domain"/>
    <property type="match status" value="1"/>
</dbReference>
<dbReference type="PATRIC" id="fig|1449976.3.peg.6310"/>
<evidence type="ECO:0000313" key="7">
    <source>
        <dbReference type="EMBL" id="AHH99648.1"/>
    </source>
</evidence>
<evidence type="ECO:0000256" key="4">
    <source>
        <dbReference type="ARBA" id="ARBA00023163"/>
    </source>
</evidence>
<feature type="domain" description="OmpR/PhoB-type" evidence="6">
    <location>
        <begin position="1"/>
        <end position="98"/>
    </location>
</feature>
<evidence type="ECO:0000259" key="6">
    <source>
        <dbReference type="PROSITE" id="PS51755"/>
    </source>
</evidence>
<dbReference type="EMBL" id="CP007155">
    <property type="protein sequence ID" value="AHH99648.1"/>
    <property type="molecule type" value="Genomic_DNA"/>
</dbReference>
<dbReference type="HOGENOM" id="CLU_004665_6_0_11"/>
<dbReference type="SUPFAM" id="SSF52540">
    <property type="entry name" value="P-loop containing nucleoside triphosphate hydrolases"/>
    <property type="match status" value="1"/>
</dbReference>
<dbReference type="Gene3D" id="3.40.50.300">
    <property type="entry name" value="P-loop containing nucleotide triphosphate hydrolases"/>
    <property type="match status" value="1"/>
</dbReference>
<dbReference type="SUPFAM" id="SSF48452">
    <property type="entry name" value="TPR-like"/>
    <property type="match status" value="1"/>
</dbReference>
<dbReference type="GO" id="GO:0043531">
    <property type="term" value="F:ADP binding"/>
    <property type="evidence" value="ECO:0007669"/>
    <property type="project" value="InterPro"/>
</dbReference>
<dbReference type="Gene3D" id="1.25.40.10">
    <property type="entry name" value="Tetratricopeptide repeat domain"/>
    <property type="match status" value="1"/>
</dbReference>
<keyword evidence="8" id="KW-1185">Reference proteome</keyword>
<dbReference type="InterPro" id="IPR011990">
    <property type="entry name" value="TPR-like_helical_dom_sf"/>
</dbReference>